<organism evidence="2 3">
    <name type="scientific">Actinoplanes utahensis</name>
    <dbReference type="NCBI Taxonomy" id="1869"/>
    <lineage>
        <taxon>Bacteria</taxon>
        <taxon>Bacillati</taxon>
        <taxon>Actinomycetota</taxon>
        <taxon>Actinomycetes</taxon>
        <taxon>Micromonosporales</taxon>
        <taxon>Micromonosporaceae</taxon>
        <taxon>Actinoplanes</taxon>
    </lineage>
</organism>
<keyword evidence="3" id="KW-1185">Reference proteome</keyword>
<protein>
    <recommendedName>
        <fullName evidence="4">DUF2975 domain-containing protein</fullName>
    </recommendedName>
</protein>
<keyword evidence="1" id="KW-1133">Transmembrane helix</keyword>
<sequence length="192" mass="20077">MAHWLNELRGMLGLGMVAAGVGAVASSVATLSGQPIEVPIAVGEAVRPETLTGVPPGVRLGSSLDMVVEEPSVTQRALELAATLPRIALITVVLALLWRAVRQASHDDPFRSALAMRLRTLGILLITGGPAVWVAESVARYALSSTVGFGGTYAVVDFLVPLAWLFFGIAVLAVGEIVRRGQAMRADLDGVV</sequence>
<evidence type="ECO:0000256" key="1">
    <source>
        <dbReference type="SAM" id="Phobius"/>
    </source>
</evidence>
<keyword evidence="1" id="KW-0472">Membrane</keyword>
<dbReference type="Proteomes" id="UP000054537">
    <property type="component" value="Unassembled WGS sequence"/>
</dbReference>
<keyword evidence="1" id="KW-0812">Transmembrane</keyword>
<dbReference type="STRING" id="1869.MB27_24490"/>
<reference evidence="2 3" key="1">
    <citation type="submission" date="2014-10" db="EMBL/GenBank/DDBJ databases">
        <title>Draft genome sequence of Actinoplanes utahensis NRRL 12052.</title>
        <authorList>
            <person name="Velasco-Bucheli B."/>
            <person name="del Cerro C."/>
            <person name="Hormigo D."/>
            <person name="Garcia J.L."/>
            <person name="Acebal C."/>
            <person name="Arroyo M."/>
            <person name="de la Mata I."/>
        </authorList>
    </citation>
    <scope>NUCLEOTIDE SEQUENCE [LARGE SCALE GENOMIC DNA]</scope>
    <source>
        <strain evidence="2 3">NRRL 12052</strain>
    </source>
</reference>
<accession>A0A0A6UJ38</accession>
<feature type="transmembrane region" description="Helical" evidence="1">
    <location>
        <begin position="80"/>
        <end position="101"/>
    </location>
</feature>
<dbReference type="Pfam" id="PF11188">
    <property type="entry name" value="DUF2975"/>
    <property type="match status" value="1"/>
</dbReference>
<dbReference type="InterPro" id="IPR021354">
    <property type="entry name" value="DUF2975"/>
</dbReference>
<dbReference type="AlphaFoldDB" id="A0A0A6UJ38"/>
<proteinExistence type="predicted"/>
<evidence type="ECO:0000313" key="3">
    <source>
        <dbReference type="Proteomes" id="UP000054537"/>
    </source>
</evidence>
<name>A0A0A6UJ38_ACTUT</name>
<dbReference type="RefSeq" id="WP_043528055.1">
    <property type="nucleotide sequence ID" value="NZ_BAABKU010000051.1"/>
</dbReference>
<evidence type="ECO:0000313" key="2">
    <source>
        <dbReference type="EMBL" id="KHD75098.1"/>
    </source>
</evidence>
<evidence type="ECO:0008006" key="4">
    <source>
        <dbReference type="Google" id="ProtNLM"/>
    </source>
</evidence>
<feature type="transmembrane region" description="Helical" evidence="1">
    <location>
        <begin position="12"/>
        <end position="31"/>
    </location>
</feature>
<comment type="caution">
    <text evidence="2">The sequence shown here is derived from an EMBL/GenBank/DDBJ whole genome shotgun (WGS) entry which is preliminary data.</text>
</comment>
<feature type="transmembrane region" description="Helical" evidence="1">
    <location>
        <begin position="155"/>
        <end position="175"/>
    </location>
</feature>
<gene>
    <name evidence="2" type="ORF">MB27_24490</name>
</gene>
<feature type="transmembrane region" description="Helical" evidence="1">
    <location>
        <begin position="121"/>
        <end position="143"/>
    </location>
</feature>
<dbReference type="EMBL" id="JRTT01000031">
    <property type="protein sequence ID" value="KHD75098.1"/>
    <property type="molecule type" value="Genomic_DNA"/>
</dbReference>
<dbReference type="eggNOG" id="ENOG5032CGD">
    <property type="taxonomic scope" value="Bacteria"/>
</dbReference>
<dbReference type="OrthoDB" id="3296234at2"/>